<sequence length="49" mass="5783">ITEFGPKVYMNPEIDIREEVVFVFLYIILELLLRYCTTCQLRTSVPKST</sequence>
<dbReference type="KEGG" id="psco:LY89DRAFT_689025"/>
<dbReference type="InParanoid" id="A0A194WTZ4"/>
<proteinExistence type="predicted"/>
<keyword evidence="1" id="KW-0472">Membrane</keyword>
<evidence type="ECO:0000313" key="2">
    <source>
        <dbReference type="EMBL" id="KUJ11082.1"/>
    </source>
</evidence>
<feature type="transmembrane region" description="Helical" evidence="1">
    <location>
        <begin position="20"/>
        <end position="37"/>
    </location>
</feature>
<organism evidence="2 3">
    <name type="scientific">Mollisia scopiformis</name>
    <name type="common">Conifer needle endophyte fungus</name>
    <name type="synonym">Phialocephala scopiformis</name>
    <dbReference type="NCBI Taxonomy" id="149040"/>
    <lineage>
        <taxon>Eukaryota</taxon>
        <taxon>Fungi</taxon>
        <taxon>Dikarya</taxon>
        <taxon>Ascomycota</taxon>
        <taxon>Pezizomycotina</taxon>
        <taxon>Leotiomycetes</taxon>
        <taxon>Helotiales</taxon>
        <taxon>Mollisiaceae</taxon>
        <taxon>Mollisia</taxon>
    </lineage>
</organism>
<keyword evidence="1" id="KW-1133">Transmembrane helix</keyword>
<dbReference type="EMBL" id="KQ947427">
    <property type="protein sequence ID" value="KUJ11082.1"/>
    <property type="molecule type" value="Genomic_DNA"/>
</dbReference>
<keyword evidence="3" id="KW-1185">Reference proteome</keyword>
<name>A0A194WTZ4_MOLSC</name>
<protein>
    <submittedName>
        <fullName evidence="2">Uncharacterized protein</fullName>
    </submittedName>
</protein>
<accession>A0A194WTZ4</accession>
<feature type="non-terminal residue" evidence="2">
    <location>
        <position position="1"/>
    </location>
</feature>
<dbReference type="RefSeq" id="XP_018065437.1">
    <property type="nucleotide sequence ID" value="XM_018215830.1"/>
</dbReference>
<dbReference type="GeneID" id="28825556"/>
<keyword evidence="1" id="KW-0812">Transmembrane</keyword>
<evidence type="ECO:0000313" key="3">
    <source>
        <dbReference type="Proteomes" id="UP000070700"/>
    </source>
</evidence>
<dbReference type="AlphaFoldDB" id="A0A194WTZ4"/>
<dbReference type="Proteomes" id="UP000070700">
    <property type="component" value="Unassembled WGS sequence"/>
</dbReference>
<gene>
    <name evidence="2" type="ORF">LY89DRAFT_689025</name>
</gene>
<reference evidence="2 3" key="1">
    <citation type="submission" date="2015-10" db="EMBL/GenBank/DDBJ databases">
        <title>Full genome of DAOMC 229536 Phialocephala scopiformis, a fungal endophyte of spruce producing the potent anti-insectan compound rugulosin.</title>
        <authorList>
            <consortium name="DOE Joint Genome Institute"/>
            <person name="Walker A.K."/>
            <person name="Frasz S.L."/>
            <person name="Seifert K.A."/>
            <person name="Miller J.D."/>
            <person name="Mondo S.J."/>
            <person name="Labutti K."/>
            <person name="Lipzen A."/>
            <person name="Dockter R."/>
            <person name="Kennedy M."/>
            <person name="Grigoriev I.V."/>
            <person name="Spatafora J.W."/>
        </authorList>
    </citation>
    <scope>NUCLEOTIDE SEQUENCE [LARGE SCALE GENOMIC DNA]</scope>
    <source>
        <strain evidence="2 3">CBS 120377</strain>
    </source>
</reference>
<evidence type="ECO:0000256" key="1">
    <source>
        <dbReference type="SAM" id="Phobius"/>
    </source>
</evidence>